<accession>A0A8H7T3A3</accession>
<dbReference type="Proteomes" id="UP000664132">
    <property type="component" value="Unassembled WGS sequence"/>
</dbReference>
<name>A0A8H7T3A3_9HELO</name>
<feature type="domain" description="FAD-binding PCMH-type" evidence="6">
    <location>
        <begin position="69"/>
        <end position="241"/>
    </location>
</feature>
<dbReference type="SUPFAM" id="SSF56176">
    <property type="entry name" value="FAD-binding/transporter-associated domain-like"/>
    <property type="match status" value="1"/>
</dbReference>
<evidence type="ECO:0000259" key="6">
    <source>
        <dbReference type="PROSITE" id="PS51387"/>
    </source>
</evidence>
<keyword evidence="8" id="KW-1185">Reference proteome</keyword>
<dbReference type="PANTHER" id="PTHR42973">
    <property type="entry name" value="BINDING OXIDOREDUCTASE, PUTATIVE (AFU_ORTHOLOGUE AFUA_1G17690)-RELATED"/>
    <property type="match status" value="1"/>
</dbReference>
<feature type="chain" id="PRO_5034758673" description="FAD-binding PCMH-type domain-containing protein" evidence="5">
    <location>
        <begin position="24"/>
        <end position="527"/>
    </location>
</feature>
<sequence length="527" mass="56474">MSKINKVLAVCCIVPYIPLVVAGIPSARAIQCCTEIAAKTHVTIQSWPISQYSAEYSNAKSHYWSNANADGTPACVVFPTNAQDVSTTIQVLLRYPGVGFATKSGGHNPNAGFASTDGGVLISMSQLSSTMLSTDRKQAHLGPGATWQDAVSALEPYNLTVVGGRLGDVGVGGLLVGCGLSFLSAQYGLPCDNINNYEIVLSNSTIVNANAFENPDLFWAMKGGGNQFGIVTKFTVNTIPIGLVWGGVRTYTRAVAPQILAATQNFTECFPDPRAAIITTFQTLVNNLDQFFAIFFFYNGPTLPPGVFDAFNAIPSSSDSVKTQWYSSLLIANAKFGSIFGLRYVLRGATIPNLPAPKGTDLVVANFNNFVSYASSRGLAGLLQPGFIFIFIYQPVPIAIPAASARVNPLGNLLGLSPDNGDHMWMAVTVSWLTTLGDTDAYRIATEIMDNVVKYTKQTCPGVQGSNFKAGLPDDGYKPPIFMNDAMADQKVLQGYGNETYAKLKNIQKAYDPTGFFPSRTNGFKLT</sequence>
<dbReference type="OrthoDB" id="2151789at2759"/>
<reference evidence="7" key="1">
    <citation type="submission" date="2021-02" db="EMBL/GenBank/DDBJ databases">
        <title>Genome sequence Cadophora malorum strain M34.</title>
        <authorList>
            <person name="Stefanovic E."/>
            <person name="Vu D."/>
            <person name="Scully C."/>
            <person name="Dijksterhuis J."/>
            <person name="Roader J."/>
            <person name="Houbraken J."/>
        </authorList>
    </citation>
    <scope>NUCLEOTIDE SEQUENCE</scope>
    <source>
        <strain evidence="7">M34</strain>
    </source>
</reference>
<dbReference type="GO" id="GO:0016491">
    <property type="term" value="F:oxidoreductase activity"/>
    <property type="evidence" value="ECO:0007669"/>
    <property type="project" value="UniProtKB-KW"/>
</dbReference>
<keyword evidence="5" id="KW-0732">Signal</keyword>
<dbReference type="PANTHER" id="PTHR42973:SF13">
    <property type="entry name" value="FAD-BINDING PCMH-TYPE DOMAIN-CONTAINING PROTEIN"/>
    <property type="match status" value="1"/>
</dbReference>
<dbReference type="Pfam" id="PF01565">
    <property type="entry name" value="FAD_binding_4"/>
    <property type="match status" value="1"/>
</dbReference>
<evidence type="ECO:0000256" key="5">
    <source>
        <dbReference type="SAM" id="SignalP"/>
    </source>
</evidence>
<protein>
    <recommendedName>
        <fullName evidence="6">FAD-binding PCMH-type domain-containing protein</fullName>
    </recommendedName>
</protein>
<dbReference type="InterPro" id="IPR036318">
    <property type="entry name" value="FAD-bd_PCMH-like_sf"/>
</dbReference>
<evidence type="ECO:0000313" key="7">
    <source>
        <dbReference type="EMBL" id="KAG4411483.1"/>
    </source>
</evidence>
<evidence type="ECO:0000256" key="3">
    <source>
        <dbReference type="ARBA" id="ARBA00022827"/>
    </source>
</evidence>
<feature type="signal peptide" evidence="5">
    <location>
        <begin position="1"/>
        <end position="23"/>
    </location>
</feature>
<keyword evidence="3" id="KW-0274">FAD</keyword>
<dbReference type="EMBL" id="JAFJYH010000471">
    <property type="protein sequence ID" value="KAG4411483.1"/>
    <property type="molecule type" value="Genomic_DNA"/>
</dbReference>
<keyword evidence="4" id="KW-0560">Oxidoreductase</keyword>
<evidence type="ECO:0000256" key="2">
    <source>
        <dbReference type="ARBA" id="ARBA00022630"/>
    </source>
</evidence>
<keyword evidence="2" id="KW-0285">Flavoprotein</keyword>
<evidence type="ECO:0000256" key="1">
    <source>
        <dbReference type="ARBA" id="ARBA00005466"/>
    </source>
</evidence>
<evidence type="ECO:0000256" key="4">
    <source>
        <dbReference type="ARBA" id="ARBA00023002"/>
    </source>
</evidence>
<dbReference type="Gene3D" id="3.30.465.10">
    <property type="match status" value="1"/>
</dbReference>
<dbReference type="InterPro" id="IPR050416">
    <property type="entry name" value="FAD-linked_Oxidoreductase"/>
</dbReference>
<dbReference type="InterPro" id="IPR016166">
    <property type="entry name" value="FAD-bd_PCMH"/>
</dbReference>
<dbReference type="GO" id="GO:0071949">
    <property type="term" value="F:FAD binding"/>
    <property type="evidence" value="ECO:0007669"/>
    <property type="project" value="InterPro"/>
</dbReference>
<dbReference type="PROSITE" id="PS51387">
    <property type="entry name" value="FAD_PCMH"/>
    <property type="match status" value="1"/>
</dbReference>
<evidence type="ECO:0000313" key="8">
    <source>
        <dbReference type="Proteomes" id="UP000664132"/>
    </source>
</evidence>
<dbReference type="AlphaFoldDB" id="A0A8H7T3A3"/>
<comment type="similarity">
    <text evidence="1">Belongs to the oxygen-dependent FAD-linked oxidoreductase family.</text>
</comment>
<dbReference type="InterPro" id="IPR016169">
    <property type="entry name" value="FAD-bd_PCMH_sub2"/>
</dbReference>
<organism evidence="7 8">
    <name type="scientific">Cadophora malorum</name>
    <dbReference type="NCBI Taxonomy" id="108018"/>
    <lineage>
        <taxon>Eukaryota</taxon>
        <taxon>Fungi</taxon>
        <taxon>Dikarya</taxon>
        <taxon>Ascomycota</taxon>
        <taxon>Pezizomycotina</taxon>
        <taxon>Leotiomycetes</taxon>
        <taxon>Helotiales</taxon>
        <taxon>Ploettnerulaceae</taxon>
        <taxon>Cadophora</taxon>
    </lineage>
</organism>
<gene>
    <name evidence="7" type="ORF">IFR04_015388</name>
</gene>
<proteinExistence type="inferred from homology"/>
<dbReference type="InterPro" id="IPR006094">
    <property type="entry name" value="Oxid_FAD_bind_N"/>
</dbReference>
<comment type="caution">
    <text evidence="7">The sequence shown here is derived from an EMBL/GenBank/DDBJ whole genome shotgun (WGS) entry which is preliminary data.</text>
</comment>